<comment type="caution">
    <text evidence="1">The sequence shown here is derived from an EMBL/GenBank/DDBJ whole genome shotgun (WGS) entry which is preliminary data.</text>
</comment>
<dbReference type="RefSeq" id="WP_323982796.1">
    <property type="nucleotide sequence ID" value="NZ_JAYKBW010000003.1"/>
</dbReference>
<evidence type="ECO:0000313" key="1">
    <source>
        <dbReference type="EMBL" id="MEB3074399.1"/>
    </source>
</evidence>
<accession>A0ABU5Z637</accession>
<name>A0ABU5Z637_9FLAO</name>
<dbReference type="EMBL" id="JAYKBW010000003">
    <property type="protein sequence ID" value="MEB3074399.1"/>
    <property type="molecule type" value="Genomic_DNA"/>
</dbReference>
<evidence type="ECO:0000313" key="2">
    <source>
        <dbReference type="Proteomes" id="UP001311730"/>
    </source>
</evidence>
<sequence>MKSEECLKKDITITREERLSTNGKSLLFVISTQHIGISTIRELQALCIIGTSCKKRASGGAARNAPVEVT</sequence>
<gene>
    <name evidence="1" type="ORF">VJJ08_03665</name>
</gene>
<proteinExistence type="predicted"/>
<dbReference type="Proteomes" id="UP001311730">
    <property type="component" value="Unassembled WGS sequence"/>
</dbReference>
<organism evidence="1 2">
    <name type="scientific">Capnocytophaga gingivalis</name>
    <dbReference type="NCBI Taxonomy" id="1017"/>
    <lineage>
        <taxon>Bacteria</taxon>
        <taxon>Pseudomonadati</taxon>
        <taxon>Bacteroidota</taxon>
        <taxon>Flavobacteriia</taxon>
        <taxon>Flavobacteriales</taxon>
        <taxon>Flavobacteriaceae</taxon>
        <taxon>Capnocytophaga</taxon>
    </lineage>
</organism>
<protein>
    <submittedName>
        <fullName evidence="1">Uncharacterized protein</fullName>
    </submittedName>
</protein>
<reference evidence="1 2" key="1">
    <citation type="submission" date="2023-12" db="EMBL/GenBank/DDBJ databases">
        <title>Genomic sequences of Capnocytophaga and Parvimonas strains.</title>
        <authorList>
            <person name="Watt R.M."/>
            <person name="Wang M."/>
            <person name="Yang T."/>
            <person name="Tong W.M."/>
        </authorList>
    </citation>
    <scope>NUCLEOTIDE SEQUENCE [LARGE SCALE GENOMIC DNA]</scope>
    <source>
        <strain evidence="1 2">CCUG 13096</strain>
    </source>
</reference>
<keyword evidence="2" id="KW-1185">Reference proteome</keyword>